<dbReference type="OrthoDB" id="2789670at2759"/>
<dbReference type="EMBL" id="DF974197">
    <property type="protein sequence ID" value="GAU46299.1"/>
    <property type="molecule type" value="Genomic_DNA"/>
</dbReference>
<dbReference type="GO" id="GO:0016705">
    <property type="term" value="F:oxidoreductase activity, acting on paired donors, with incorporation or reduction of molecular oxygen"/>
    <property type="evidence" value="ECO:0007669"/>
    <property type="project" value="InterPro"/>
</dbReference>
<evidence type="ECO:0000313" key="7">
    <source>
        <dbReference type="EMBL" id="GAU46299.1"/>
    </source>
</evidence>
<dbReference type="InterPro" id="IPR036396">
    <property type="entry name" value="Cyt_P450_sf"/>
</dbReference>
<accession>A0A2Z6PJF4</accession>
<keyword evidence="8" id="KW-1185">Reference proteome</keyword>
<dbReference type="InterPro" id="IPR001128">
    <property type="entry name" value="Cyt_P450"/>
</dbReference>
<dbReference type="SUPFAM" id="SSF48264">
    <property type="entry name" value="Cytochrome P450"/>
    <property type="match status" value="1"/>
</dbReference>
<evidence type="ECO:0000256" key="3">
    <source>
        <dbReference type="ARBA" id="ARBA00023002"/>
    </source>
</evidence>
<dbReference type="GO" id="GO:0005506">
    <property type="term" value="F:iron ion binding"/>
    <property type="evidence" value="ECO:0007669"/>
    <property type="project" value="InterPro"/>
</dbReference>
<reference evidence="8" key="1">
    <citation type="journal article" date="2017" name="Front. Plant Sci.">
        <title>Climate Clever Clovers: New Paradigm to Reduce the Environmental Footprint of Ruminants by Breeding Low Methanogenic Forages Utilizing Haplotype Variation.</title>
        <authorList>
            <person name="Kaur P."/>
            <person name="Appels R."/>
            <person name="Bayer P.E."/>
            <person name="Keeble-Gagnere G."/>
            <person name="Wang J."/>
            <person name="Hirakawa H."/>
            <person name="Shirasawa K."/>
            <person name="Vercoe P."/>
            <person name="Stefanova K."/>
            <person name="Durmic Z."/>
            <person name="Nichols P."/>
            <person name="Revell C."/>
            <person name="Isobe S.N."/>
            <person name="Edwards D."/>
            <person name="Erskine W."/>
        </authorList>
    </citation>
    <scope>NUCLEOTIDE SEQUENCE [LARGE SCALE GENOMIC DNA]</scope>
    <source>
        <strain evidence="8">cv. Daliak</strain>
    </source>
</reference>
<gene>
    <name evidence="7" type="ORF">TSUD_283250</name>
</gene>
<dbReference type="PANTHER" id="PTHR47947">
    <property type="entry name" value="CYTOCHROME P450 82C3-RELATED"/>
    <property type="match status" value="1"/>
</dbReference>
<name>A0A2Z6PJF4_TRISU</name>
<evidence type="ECO:0000256" key="1">
    <source>
        <dbReference type="ARBA" id="ARBA00022617"/>
    </source>
</evidence>
<protein>
    <recommendedName>
        <fullName evidence="9">Cytochrome P450</fullName>
    </recommendedName>
</protein>
<dbReference type="Proteomes" id="UP000242715">
    <property type="component" value="Unassembled WGS sequence"/>
</dbReference>
<evidence type="ECO:0008006" key="9">
    <source>
        <dbReference type="Google" id="ProtNLM"/>
    </source>
</evidence>
<dbReference type="GO" id="GO:0004497">
    <property type="term" value="F:monooxygenase activity"/>
    <property type="evidence" value="ECO:0007669"/>
    <property type="project" value="UniProtKB-KW"/>
</dbReference>
<organism evidence="7 8">
    <name type="scientific">Trifolium subterraneum</name>
    <name type="common">Subterranean clover</name>
    <dbReference type="NCBI Taxonomy" id="3900"/>
    <lineage>
        <taxon>Eukaryota</taxon>
        <taxon>Viridiplantae</taxon>
        <taxon>Streptophyta</taxon>
        <taxon>Embryophyta</taxon>
        <taxon>Tracheophyta</taxon>
        <taxon>Spermatophyta</taxon>
        <taxon>Magnoliopsida</taxon>
        <taxon>eudicotyledons</taxon>
        <taxon>Gunneridae</taxon>
        <taxon>Pentapetalae</taxon>
        <taxon>rosids</taxon>
        <taxon>fabids</taxon>
        <taxon>Fabales</taxon>
        <taxon>Fabaceae</taxon>
        <taxon>Papilionoideae</taxon>
        <taxon>50 kb inversion clade</taxon>
        <taxon>NPAAA clade</taxon>
        <taxon>Hologalegina</taxon>
        <taxon>IRL clade</taxon>
        <taxon>Trifolieae</taxon>
        <taxon>Trifolium</taxon>
    </lineage>
</organism>
<keyword evidence="4" id="KW-0408">Iron</keyword>
<keyword evidence="2" id="KW-0479">Metal-binding</keyword>
<keyword evidence="1" id="KW-0349">Heme</keyword>
<keyword evidence="5" id="KW-0503">Monooxygenase</keyword>
<evidence type="ECO:0000313" key="8">
    <source>
        <dbReference type="Proteomes" id="UP000242715"/>
    </source>
</evidence>
<proteinExistence type="predicted"/>
<dbReference type="InterPro" id="IPR050651">
    <property type="entry name" value="Plant_Cytochrome_P450_Monoox"/>
</dbReference>
<feature type="coiled-coil region" evidence="6">
    <location>
        <begin position="163"/>
        <end position="193"/>
    </location>
</feature>
<dbReference type="Gene3D" id="1.10.630.10">
    <property type="entry name" value="Cytochrome P450"/>
    <property type="match status" value="1"/>
</dbReference>
<evidence type="ECO:0000256" key="5">
    <source>
        <dbReference type="ARBA" id="ARBA00023033"/>
    </source>
</evidence>
<evidence type="ECO:0000256" key="6">
    <source>
        <dbReference type="SAM" id="Coils"/>
    </source>
</evidence>
<evidence type="ECO:0000256" key="2">
    <source>
        <dbReference type="ARBA" id="ARBA00022723"/>
    </source>
</evidence>
<dbReference type="Pfam" id="PF00067">
    <property type="entry name" value="p450"/>
    <property type="match status" value="1"/>
</dbReference>
<dbReference type="PANTHER" id="PTHR47947:SF18">
    <property type="entry name" value="CYTOCHROME P450 82A2"/>
    <property type="match status" value="1"/>
</dbReference>
<dbReference type="AlphaFoldDB" id="A0A2Z6PJF4"/>
<keyword evidence="3" id="KW-0560">Oxidoreductase</keyword>
<sequence>MATECFTKIDSAISTRPKLDATQHLAYNGAMFVFAPYGSYWRQVRKIATSEIRNHHRVEKQQHFYMIEARAWIKELFIVWCNKNDETSNFVLVEMKQWFTHLSFNIFLPMIVGKRYFGATTVIDKEEAQRFLKALQELMHLLGVFTLGDAIPFLKWFDFGGNVKAMKETSKELDKILDELLEERRHKRRLSEKVDHDFLDTLLDEKTIEEFDSDNTIKGIGSVGF</sequence>
<evidence type="ECO:0000256" key="4">
    <source>
        <dbReference type="ARBA" id="ARBA00023004"/>
    </source>
</evidence>
<dbReference type="GO" id="GO:0020037">
    <property type="term" value="F:heme binding"/>
    <property type="evidence" value="ECO:0007669"/>
    <property type="project" value="InterPro"/>
</dbReference>
<keyword evidence="6" id="KW-0175">Coiled coil</keyword>